<dbReference type="GO" id="GO:0005524">
    <property type="term" value="F:ATP binding"/>
    <property type="evidence" value="ECO:0007669"/>
    <property type="project" value="UniProtKB-KW"/>
</dbReference>
<evidence type="ECO:0000256" key="2">
    <source>
        <dbReference type="ARBA" id="ARBA00022598"/>
    </source>
</evidence>
<dbReference type="AlphaFoldDB" id="A0A935TKZ8"/>
<dbReference type="PANTHER" id="PTHR43605">
    <property type="entry name" value="ACYL-COENZYME A SYNTHETASE"/>
    <property type="match status" value="1"/>
</dbReference>
<evidence type="ECO:0000256" key="3">
    <source>
        <dbReference type="ARBA" id="ARBA00022741"/>
    </source>
</evidence>
<dbReference type="InterPro" id="IPR051087">
    <property type="entry name" value="Mitochondrial_ACSM"/>
</dbReference>
<dbReference type="Proteomes" id="UP000706151">
    <property type="component" value="Unassembled WGS sequence"/>
</dbReference>
<protein>
    <submittedName>
        <fullName evidence="6">AMP-binding protein</fullName>
    </submittedName>
</protein>
<evidence type="ECO:0000313" key="6">
    <source>
        <dbReference type="EMBL" id="MBK7956315.1"/>
    </source>
</evidence>
<comment type="caution">
    <text evidence="6">The sequence shown here is derived from an EMBL/GenBank/DDBJ whole genome shotgun (WGS) entry which is preliminary data.</text>
</comment>
<dbReference type="SUPFAM" id="SSF56801">
    <property type="entry name" value="Acetyl-CoA synthetase-like"/>
    <property type="match status" value="1"/>
</dbReference>
<evidence type="ECO:0000259" key="5">
    <source>
        <dbReference type="Pfam" id="PF00501"/>
    </source>
</evidence>
<comment type="similarity">
    <text evidence="1">Belongs to the ATP-dependent AMP-binding enzyme family.</text>
</comment>
<keyword evidence="2" id="KW-0436">Ligase</keyword>
<dbReference type="GO" id="GO:0006637">
    <property type="term" value="P:acyl-CoA metabolic process"/>
    <property type="evidence" value="ECO:0007669"/>
    <property type="project" value="TreeGrafter"/>
</dbReference>
<keyword evidence="3" id="KW-0547">Nucleotide-binding</keyword>
<dbReference type="InterPro" id="IPR042099">
    <property type="entry name" value="ANL_N_sf"/>
</dbReference>
<organism evidence="6 7">
    <name type="scientific">Candidatus Accumulibacter affinis</name>
    <dbReference type="NCBI Taxonomy" id="2954384"/>
    <lineage>
        <taxon>Bacteria</taxon>
        <taxon>Pseudomonadati</taxon>
        <taxon>Pseudomonadota</taxon>
        <taxon>Betaproteobacteria</taxon>
        <taxon>Candidatus Accumulibacter</taxon>
    </lineage>
</organism>
<reference evidence="6 7" key="1">
    <citation type="submission" date="2020-10" db="EMBL/GenBank/DDBJ databases">
        <title>Connecting structure to function with the recovery of over 1000 high-quality activated sludge metagenome-assembled genomes encoding full-length rRNA genes using long-read sequencing.</title>
        <authorList>
            <person name="Singleton C.M."/>
            <person name="Petriglieri F."/>
            <person name="Kristensen J.M."/>
            <person name="Kirkegaard R.H."/>
            <person name="Michaelsen T.Y."/>
            <person name="Andersen M.H."/>
            <person name="Karst S.M."/>
            <person name="Dueholm M.S."/>
            <person name="Nielsen P.H."/>
            <person name="Albertsen M."/>
        </authorList>
    </citation>
    <scope>NUCLEOTIDE SEQUENCE [LARGE SCALE GENOMIC DNA]</scope>
    <source>
        <strain evidence="6">Fred_18-Q3-R57-64_BAT3C.720</strain>
    </source>
</reference>
<sequence length="470" mass="50956">MEIDRQASSYTELCRTFRWRVPENFNIAVDVCGRWAEERNRFALYYEEASGLTSAHTFWDIQREANRLSNVLAALGTLPGDRVAILLPQCPEAAIAHIAIYQMGALAVPLPQLLGVDALAFCLGDAGAHLAIVDPRTQATLQEIRYKLPHLRHLIGVGAAAGKGVRPWAEVLEHASTRYTPAATAASDPAIILYTSGTTGKPKGTLLAHRALLGNLSGFVCSHDFFPQPRDLFWSPADWAGTGGVCDGLLPSWHFGMPLLAYNGRFEARKAFALIEKYGVRNSLLLPMALKMMMKSVPDPRASYDLDLRTIVSSGQAVGGMLGKGVEEAVLHWAKDKLGITINEIFGQTEMNHVVGNCPALWSAKPGAMGRAYPGHRVAVIDRHGRVLPAGELGELAVHRQCHAQDDPVIMLGYWNNPEATAEKFSADGWGLTGELAKIDADGDLWYQGPADDRFTGVACLAAAKEQAIG</sequence>
<gene>
    <name evidence="6" type="ORF">IPK02_21520</name>
</gene>
<dbReference type="EMBL" id="JADJOT010000012">
    <property type="protein sequence ID" value="MBK7956315.1"/>
    <property type="molecule type" value="Genomic_DNA"/>
</dbReference>
<evidence type="ECO:0000256" key="1">
    <source>
        <dbReference type="ARBA" id="ARBA00006432"/>
    </source>
</evidence>
<dbReference type="GO" id="GO:0004321">
    <property type="term" value="F:fatty-acyl-CoA synthase activity"/>
    <property type="evidence" value="ECO:0007669"/>
    <property type="project" value="TreeGrafter"/>
</dbReference>
<dbReference type="PANTHER" id="PTHR43605:SF10">
    <property type="entry name" value="ACYL-COA SYNTHETASE MEDIUM CHAIN FAMILY MEMBER 3"/>
    <property type="match status" value="1"/>
</dbReference>
<dbReference type="Gene3D" id="3.40.50.12780">
    <property type="entry name" value="N-terminal domain of ligase-like"/>
    <property type="match status" value="1"/>
</dbReference>
<dbReference type="InterPro" id="IPR020845">
    <property type="entry name" value="AMP-binding_CS"/>
</dbReference>
<accession>A0A935TKZ8</accession>
<dbReference type="GO" id="GO:0015645">
    <property type="term" value="F:fatty acid ligase activity"/>
    <property type="evidence" value="ECO:0007669"/>
    <property type="project" value="TreeGrafter"/>
</dbReference>
<evidence type="ECO:0000256" key="4">
    <source>
        <dbReference type="ARBA" id="ARBA00022840"/>
    </source>
</evidence>
<dbReference type="Pfam" id="PF00501">
    <property type="entry name" value="AMP-binding"/>
    <property type="match status" value="1"/>
</dbReference>
<name>A0A935TKZ8_9PROT</name>
<dbReference type="PROSITE" id="PS00455">
    <property type="entry name" value="AMP_BINDING"/>
    <property type="match status" value="1"/>
</dbReference>
<dbReference type="GO" id="GO:0006633">
    <property type="term" value="P:fatty acid biosynthetic process"/>
    <property type="evidence" value="ECO:0007669"/>
    <property type="project" value="TreeGrafter"/>
</dbReference>
<feature type="domain" description="AMP-dependent synthetase/ligase" evidence="5">
    <location>
        <begin position="37"/>
        <end position="415"/>
    </location>
</feature>
<evidence type="ECO:0000313" key="7">
    <source>
        <dbReference type="Proteomes" id="UP000706151"/>
    </source>
</evidence>
<dbReference type="InterPro" id="IPR000873">
    <property type="entry name" value="AMP-dep_synth/lig_dom"/>
</dbReference>
<proteinExistence type="inferred from homology"/>
<keyword evidence="4" id="KW-0067">ATP-binding</keyword>